<sequence length="97" mass="10878">MEPCPEPGQVILQRFGNSSHYYEINGTELSYGKTELPEGVYQVTSNTASDLPNVQLNLSGAASGYVLGLFDSPLNRLVFMFWSSQSRWFQTPPDFPR</sequence>
<dbReference type="EMBL" id="UYRT01093369">
    <property type="protein sequence ID" value="VDN38847.1"/>
    <property type="molecule type" value="Genomic_DNA"/>
</dbReference>
<dbReference type="WBParaSite" id="GPUH_0002177201-mRNA-1">
    <property type="protein sequence ID" value="GPUH_0002177201-mRNA-1"/>
    <property type="gene ID" value="GPUH_0002177201"/>
</dbReference>
<accession>A0A183ELA4</accession>
<dbReference type="AlphaFoldDB" id="A0A183ELA4"/>
<evidence type="ECO:0000313" key="1">
    <source>
        <dbReference type="EMBL" id="VDN38847.1"/>
    </source>
</evidence>
<organism evidence="3">
    <name type="scientific">Gongylonema pulchrum</name>
    <dbReference type="NCBI Taxonomy" id="637853"/>
    <lineage>
        <taxon>Eukaryota</taxon>
        <taxon>Metazoa</taxon>
        <taxon>Ecdysozoa</taxon>
        <taxon>Nematoda</taxon>
        <taxon>Chromadorea</taxon>
        <taxon>Rhabditida</taxon>
        <taxon>Spirurina</taxon>
        <taxon>Spiruromorpha</taxon>
        <taxon>Spiruroidea</taxon>
        <taxon>Gongylonematidae</taxon>
        <taxon>Gongylonema</taxon>
    </lineage>
</organism>
<evidence type="ECO:0000313" key="2">
    <source>
        <dbReference type="Proteomes" id="UP000271098"/>
    </source>
</evidence>
<keyword evidence="2" id="KW-1185">Reference proteome</keyword>
<gene>
    <name evidence="1" type="ORF">GPUH_LOCUS21745</name>
</gene>
<name>A0A183ELA4_9BILA</name>
<evidence type="ECO:0000313" key="3">
    <source>
        <dbReference type="WBParaSite" id="GPUH_0002177201-mRNA-1"/>
    </source>
</evidence>
<reference evidence="1 2" key="2">
    <citation type="submission" date="2018-11" db="EMBL/GenBank/DDBJ databases">
        <authorList>
            <consortium name="Pathogen Informatics"/>
        </authorList>
    </citation>
    <scope>NUCLEOTIDE SEQUENCE [LARGE SCALE GENOMIC DNA]</scope>
</reference>
<dbReference type="Proteomes" id="UP000271098">
    <property type="component" value="Unassembled WGS sequence"/>
</dbReference>
<protein>
    <submittedName>
        <fullName evidence="3">Thermopsin</fullName>
    </submittedName>
</protein>
<proteinExistence type="predicted"/>
<reference evidence="3" key="1">
    <citation type="submission" date="2016-06" db="UniProtKB">
        <authorList>
            <consortium name="WormBaseParasite"/>
        </authorList>
    </citation>
    <scope>IDENTIFICATION</scope>
</reference>